<dbReference type="GO" id="GO:0005525">
    <property type="term" value="F:GTP binding"/>
    <property type="evidence" value="ECO:0007669"/>
    <property type="project" value="UniProtKB-KW"/>
</dbReference>
<comment type="subcellular location">
    <subcellularLocation>
        <location evidence="1">Membrane</location>
        <topology evidence="1">Multi-pass membrane protein</topology>
    </subcellularLocation>
</comment>
<feature type="region of interest" description="Disordered" evidence="10">
    <location>
        <begin position="1215"/>
        <end position="1264"/>
    </location>
</feature>
<dbReference type="GO" id="GO:0005886">
    <property type="term" value="C:plasma membrane"/>
    <property type="evidence" value="ECO:0007669"/>
    <property type="project" value="TreeGrafter"/>
</dbReference>
<dbReference type="OrthoDB" id="10070750at2759"/>
<evidence type="ECO:0000256" key="8">
    <source>
        <dbReference type="ARBA" id="ARBA00023134"/>
    </source>
</evidence>
<feature type="transmembrane region" description="Helical" evidence="11">
    <location>
        <begin position="98"/>
        <end position="116"/>
    </location>
</feature>
<feature type="region of interest" description="Disordered" evidence="10">
    <location>
        <begin position="1596"/>
        <end position="1653"/>
    </location>
</feature>
<dbReference type="Pfam" id="PF08245">
    <property type="entry name" value="Mur_ligase_M"/>
    <property type="match status" value="1"/>
</dbReference>
<name>A0A812YL22_SYMPI</name>
<dbReference type="InterPro" id="IPR001182">
    <property type="entry name" value="FtsW/RodA"/>
</dbReference>
<feature type="transmembrane region" description="Helical" evidence="11">
    <location>
        <begin position="136"/>
        <end position="153"/>
    </location>
</feature>
<feature type="transmembrane region" description="Helical" evidence="11">
    <location>
        <begin position="780"/>
        <end position="800"/>
    </location>
</feature>
<dbReference type="GO" id="GO:0008963">
    <property type="term" value="F:phospho-N-acetylmuramoyl-pentapeptide-transferase activity"/>
    <property type="evidence" value="ECO:0007669"/>
    <property type="project" value="InterPro"/>
</dbReference>
<dbReference type="InterPro" id="IPR018480">
    <property type="entry name" value="PNAcMuramoyl-5peptid_Trfase_CS"/>
</dbReference>
<dbReference type="Pfam" id="PF01098">
    <property type="entry name" value="FTSW_RODA_SPOVE"/>
    <property type="match status" value="1"/>
</dbReference>
<feature type="compositionally biased region" description="Polar residues" evidence="10">
    <location>
        <begin position="1638"/>
        <end position="1653"/>
    </location>
</feature>
<dbReference type="SUPFAM" id="SSF53756">
    <property type="entry name" value="UDP-Glycosyltransferase/glycogen phosphorylase"/>
    <property type="match status" value="1"/>
</dbReference>
<feature type="transmembrane region" description="Helical" evidence="11">
    <location>
        <begin position="20"/>
        <end position="43"/>
    </location>
</feature>
<dbReference type="Gene3D" id="3.40.50.2000">
    <property type="entry name" value="Glycogen Phosphorylase B"/>
    <property type="match status" value="1"/>
</dbReference>
<feature type="compositionally biased region" description="Basic and acidic residues" evidence="10">
    <location>
        <begin position="1617"/>
        <end position="1627"/>
    </location>
</feature>
<dbReference type="GO" id="GO:0016758">
    <property type="term" value="F:hexosyltransferase activity"/>
    <property type="evidence" value="ECO:0007669"/>
    <property type="project" value="InterPro"/>
</dbReference>
<feature type="compositionally biased region" description="Basic and acidic residues" evidence="10">
    <location>
        <begin position="1479"/>
        <end position="1488"/>
    </location>
</feature>
<evidence type="ECO:0000313" key="13">
    <source>
        <dbReference type="EMBL" id="CAE7785436.1"/>
    </source>
</evidence>
<feature type="transmembrane region" description="Helical" evidence="11">
    <location>
        <begin position="217"/>
        <end position="240"/>
    </location>
</feature>
<keyword evidence="6" id="KW-0133">Cell shape</keyword>
<dbReference type="PANTHER" id="PTHR22926:SF5">
    <property type="entry name" value="PHOSPHO-N-ACETYLMURAMOYL-PENTAPEPTIDE-TRANSFERASE HOMOLOG"/>
    <property type="match status" value="1"/>
</dbReference>
<comment type="similarity">
    <text evidence="2">Belongs to the glycosyltransferase 4 family. MraY subfamily.</text>
</comment>
<evidence type="ECO:0000256" key="3">
    <source>
        <dbReference type="ARBA" id="ARBA00022679"/>
    </source>
</evidence>
<dbReference type="Pfam" id="PF21377">
    <property type="entry name" value="MurD_N"/>
    <property type="match status" value="1"/>
</dbReference>
<feature type="transmembrane region" description="Helical" evidence="11">
    <location>
        <begin position="285"/>
        <end position="302"/>
    </location>
</feature>
<feature type="compositionally biased region" description="Acidic residues" evidence="10">
    <location>
        <begin position="1435"/>
        <end position="1445"/>
    </location>
</feature>
<gene>
    <name evidence="13" type="primary">mraY</name>
    <name evidence="13" type="ORF">SPIL2461_LOCUS23404</name>
</gene>
<dbReference type="SUPFAM" id="SSF55307">
    <property type="entry name" value="Tubulin C-terminal domain-like"/>
    <property type="match status" value="1"/>
</dbReference>
<dbReference type="GO" id="GO:0051301">
    <property type="term" value="P:cell division"/>
    <property type="evidence" value="ECO:0007669"/>
    <property type="project" value="InterPro"/>
</dbReference>
<dbReference type="Pfam" id="PF02491">
    <property type="entry name" value="SHS2_FTSA"/>
    <property type="match status" value="1"/>
</dbReference>
<dbReference type="InterPro" id="IPR013221">
    <property type="entry name" value="Mur_ligase_cen"/>
</dbReference>
<dbReference type="InterPro" id="IPR007235">
    <property type="entry name" value="Glyco_trans_28_C"/>
</dbReference>
<keyword evidence="7 11" id="KW-1133">Transmembrane helix</keyword>
<protein>
    <submittedName>
        <fullName evidence="13">MraY protein</fullName>
    </submittedName>
</protein>
<keyword evidence="8" id="KW-0342">GTP-binding</keyword>
<evidence type="ECO:0000256" key="11">
    <source>
        <dbReference type="SAM" id="Phobius"/>
    </source>
</evidence>
<feature type="region of interest" description="Disordered" evidence="10">
    <location>
        <begin position="1383"/>
        <end position="1576"/>
    </location>
</feature>
<dbReference type="PANTHER" id="PTHR22926">
    <property type="entry name" value="PHOSPHO-N-ACETYLMURAMOYL-PENTAPEPTIDE-TRANSFERASE"/>
    <property type="match status" value="1"/>
</dbReference>
<dbReference type="EMBL" id="CAJNIZ010048260">
    <property type="protein sequence ID" value="CAE7785436.1"/>
    <property type="molecule type" value="Genomic_DNA"/>
</dbReference>
<dbReference type="SUPFAM" id="SSF53623">
    <property type="entry name" value="MurD-like peptide ligases, catalytic domain"/>
    <property type="match status" value="1"/>
</dbReference>
<dbReference type="SMART" id="SM00842">
    <property type="entry name" value="FtsA"/>
    <property type="match status" value="1"/>
</dbReference>
<keyword evidence="4 11" id="KW-0812">Transmembrane</keyword>
<reference evidence="13" key="1">
    <citation type="submission" date="2021-02" db="EMBL/GenBank/DDBJ databases">
        <authorList>
            <person name="Dougan E. K."/>
            <person name="Rhodes N."/>
            <person name="Thang M."/>
            <person name="Chan C."/>
        </authorList>
    </citation>
    <scope>NUCLEOTIDE SEQUENCE</scope>
</reference>
<dbReference type="Gene3D" id="3.40.50.720">
    <property type="entry name" value="NAD(P)-binding Rossmann-like Domain"/>
    <property type="match status" value="1"/>
</dbReference>
<dbReference type="SUPFAM" id="SSF53067">
    <property type="entry name" value="Actin-like ATPase domain"/>
    <property type="match status" value="2"/>
</dbReference>
<feature type="transmembrane region" description="Helical" evidence="11">
    <location>
        <begin position="309"/>
        <end position="330"/>
    </location>
</feature>
<feature type="domain" description="SHS2" evidence="12">
    <location>
        <begin position="977"/>
        <end position="1116"/>
    </location>
</feature>
<dbReference type="GO" id="GO:0005524">
    <property type="term" value="F:ATP binding"/>
    <property type="evidence" value="ECO:0007669"/>
    <property type="project" value="InterPro"/>
</dbReference>
<keyword evidence="9 11" id="KW-0472">Membrane</keyword>
<organism evidence="13 14">
    <name type="scientific">Symbiodinium pilosum</name>
    <name type="common">Dinoflagellate</name>
    <dbReference type="NCBI Taxonomy" id="2952"/>
    <lineage>
        <taxon>Eukaryota</taxon>
        <taxon>Sar</taxon>
        <taxon>Alveolata</taxon>
        <taxon>Dinophyceae</taxon>
        <taxon>Suessiales</taxon>
        <taxon>Symbiodiniaceae</taxon>
        <taxon>Symbiodinium</taxon>
    </lineage>
</organism>
<evidence type="ECO:0000256" key="4">
    <source>
        <dbReference type="ARBA" id="ARBA00022692"/>
    </source>
</evidence>
<dbReference type="InterPro" id="IPR008280">
    <property type="entry name" value="Tub_FtsZ_C"/>
</dbReference>
<keyword evidence="14" id="KW-1185">Reference proteome</keyword>
<evidence type="ECO:0000256" key="1">
    <source>
        <dbReference type="ARBA" id="ARBA00004141"/>
    </source>
</evidence>
<evidence type="ECO:0000256" key="6">
    <source>
        <dbReference type="ARBA" id="ARBA00022960"/>
    </source>
</evidence>
<feature type="compositionally biased region" description="Acidic residues" evidence="10">
    <location>
        <begin position="1452"/>
        <end position="1472"/>
    </location>
</feature>
<dbReference type="InterPro" id="IPR003494">
    <property type="entry name" value="SHS2_FtsA"/>
</dbReference>
<dbReference type="InterPro" id="IPR037103">
    <property type="entry name" value="Tubulin/FtsZ-like_C"/>
</dbReference>
<feature type="compositionally biased region" description="Basic and acidic residues" evidence="10">
    <location>
        <begin position="1391"/>
        <end position="1403"/>
    </location>
</feature>
<dbReference type="Gene3D" id="3.30.1330.20">
    <property type="entry name" value="Tubulin/FtsZ, C-terminal domain"/>
    <property type="match status" value="1"/>
</dbReference>
<dbReference type="HAMAP" id="MF_00038">
    <property type="entry name" value="MraY"/>
    <property type="match status" value="1"/>
</dbReference>
<evidence type="ECO:0000256" key="7">
    <source>
        <dbReference type="ARBA" id="ARBA00022989"/>
    </source>
</evidence>
<dbReference type="GO" id="GO:0016881">
    <property type="term" value="F:acid-amino acid ligase activity"/>
    <property type="evidence" value="ECO:0007669"/>
    <property type="project" value="InterPro"/>
</dbReference>
<dbReference type="InterPro" id="IPR043129">
    <property type="entry name" value="ATPase_NBD"/>
</dbReference>
<dbReference type="CDD" id="cd06852">
    <property type="entry name" value="GT_MraY"/>
    <property type="match status" value="1"/>
</dbReference>
<dbReference type="GO" id="GO:0044038">
    <property type="term" value="P:cell wall macromolecule biosynthetic process"/>
    <property type="evidence" value="ECO:0007669"/>
    <property type="project" value="TreeGrafter"/>
</dbReference>
<feature type="transmembrane region" description="Helical" evidence="11">
    <location>
        <begin position="728"/>
        <end position="749"/>
    </location>
</feature>
<dbReference type="Proteomes" id="UP000649617">
    <property type="component" value="Unassembled WGS sequence"/>
</dbReference>
<dbReference type="Gene3D" id="3.40.1190.10">
    <property type="entry name" value="Mur-like, catalytic domain"/>
    <property type="match status" value="1"/>
</dbReference>
<dbReference type="PROSITE" id="PS01348">
    <property type="entry name" value="MRAY_2"/>
    <property type="match status" value="1"/>
</dbReference>
<dbReference type="InterPro" id="IPR036565">
    <property type="entry name" value="Mur-like_cat_sf"/>
</dbReference>
<feature type="transmembrane region" description="Helical" evidence="11">
    <location>
        <begin position="75"/>
        <end position="92"/>
    </location>
</feature>
<dbReference type="Pfam" id="PF00953">
    <property type="entry name" value="Glycos_transf_4"/>
    <property type="match status" value="1"/>
</dbReference>
<feature type="compositionally biased region" description="Basic and acidic residues" evidence="10">
    <location>
        <begin position="1498"/>
        <end position="1534"/>
    </location>
</feature>
<evidence type="ECO:0000313" key="14">
    <source>
        <dbReference type="Proteomes" id="UP000649617"/>
    </source>
</evidence>
<evidence type="ECO:0000256" key="9">
    <source>
        <dbReference type="ARBA" id="ARBA00023136"/>
    </source>
</evidence>
<sequence length="1653" mass="184547">MLYYLFTYLDQTYDLPGAGVFQFITFRAAMSIIFSLIICMVFGKSIIRYLHAKQVGETIRDLGLEGQAQKAGTPTMGGLMILSGILIPVLLFAKLENIYIILLIITTIWTGMIGFVDDYIKVFKKNKEGLAGKFKIAGQVGLGVIVGTILYFHPDVTIKERITNEAQLEEMQVERNARLPIYGEAEKSTTTTIPFFKNNEFDYSMLLKWIGPDYRDWAWVIFIPFVIFIITAVSNGANLTDGIDGLATGTSAIIGITLGIFAYVSGSIIFADYLNIMYIPNTGELVVFIAAFVGACVGFLWYNAYPAQVFMGDTGSLSLGGIIAVFAIAIRKELLIPIVCGVFVVENLSVIMQVSYFKYTKKKFGQGRRIFKMSPLHHHYQKLGFNESKIVTRGGESGYGAALLAKRNGYSVFLSDGGALKDKYKHRLQEEAIDFEEGGHTDDHIFKAGLVIKSPGIPEKATIVKSLRSKNIPIISEVEWAYRFCKGKVVAITGSNGKTTTTMLTNHILKKAKLDVAMVGNIGDSFAASVAEKDHDYYVLEVSSFQLDDITSFKPHIAILTNITPDHLDRYEYKMENYAQSKFAIGRYQGKDDYFIYNTDGKHNAYNSMAAGLAGKLLGIRKEVIRESLGHTVSNATRWIRIPFLGWTFQTSAFASVVLMIYISRYLAKTASEKIKSFKQSFVPLLLPIFAVCALILPSNFSTAALVFGISMVVLFIGGYPIKNLLYIVGGGIAALGLFILLTLAFPGMDNRVATWQKRIENYSSGDKNENYQVHKAKMAIAEGVLVVFFYVLFMIRILIIATKETYAIADAVISRAGAGTLSELAVLQKATLLIPSPNVAEDHQTKNAMALVEKEAALIFRETDPEKEFRKKLKQLMDDSMAIHYEDDTEQIPQIFRKKAKTTVIYTPAIPEEHTELQFFRKKDFALIKRAGGYHFVNQEEVEAWILDEYPFFDRAAFYIDEQGDSMALSPRFSVKVPLVTGTTKIVAMIGRKNEYGKLEIQGMGKAKSLGVHRGVVTNITQTIESIKLAIEEAENESGLSIKSVVVGIAGQHIRSLQHSDYIIRQNSDDVIEDKDIDNLIQNVHNLVMLPGEEIIHVLPQEYKVEEKEAGVVLVDIGGGTTDVAIFKVYLEIKNYGYDENKKKLIAGIVLTGGGSQLKHIKQLVEFVTGMDTRIGFPNEHLASESDDEFSSPVYATAVGLVLKGVNKNHTDEIAVIDPNNANPQTYKQEKNPEPQPPENEVQKPEDDITEQTSDNSEDNEPEEITIDEIGEINDHIQIEAGGSANIIMGIGEDESLGKDIAVTIVATGFAADQQVQVIGGEPQKVVHTLEDEQAVSTSVYNKPIQHDTDDEDDIISSELAKSAKEENKKKEQVNLFDFETEDPFEAEIYPDKPQEDLHASDVEEEIMLEETTRFELEEDIPTEAESAAPEAETPQEETAEEMEPVFSIGDTEEEKAPEAEFEMEEPEEEIIPQQPEAETKTEEPVSKKQPQQQPEETIRYSLEDYLHLEQHLKSAGSKREEEKPKADKPKPEEVEDEDLRFEIKQVSASSKQDHNPRPSGNVSPVDSPIEEGMRLKADERRAKLKAFNYRFKNHPFSVDDTDNEPAYKRQGVNIENEKYSKEGRISRFSIDDSEDGSQIKTNNSFLHDNVD</sequence>
<keyword evidence="5" id="KW-0547">Nucleotide-binding</keyword>
<dbReference type="SUPFAM" id="SSF51984">
    <property type="entry name" value="MurCD N-terminal domain"/>
    <property type="match status" value="1"/>
</dbReference>
<feature type="transmembrane region" description="Helical" evidence="11">
    <location>
        <begin position="336"/>
        <end position="359"/>
    </location>
</feature>
<keyword evidence="3" id="KW-0808">Transferase</keyword>
<dbReference type="GO" id="GO:0008360">
    <property type="term" value="P:regulation of cell shape"/>
    <property type="evidence" value="ECO:0007669"/>
    <property type="project" value="UniProtKB-KW"/>
</dbReference>
<comment type="caution">
    <text evidence="13">The sequence shown here is derived from an EMBL/GenBank/DDBJ whole genome shotgun (WGS) entry which is preliminary data.</text>
</comment>
<feature type="transmembrane region" description="Helical" evidence="11">
    <location>
        <begin position="644"/>
        <end position="668"/>
    </location>
</feature>
<dbReference type="Gene3D" id="3.30.420.40">
    <property type="match status" value="2"/>
</dbReference>
<evidence type="ECO:0000256" key="5">
    <source>
        <dbReference type="ARBA" id="ARBA00022741"/>
    </source>
</evidence>
<dbReference type="PROSITE" id="PS01347">
    <property type="entry name" value="MRAY_1"/>
    <property type="match status" value="1"/>
</dbReference>
<evidence type="ECO:0000259" key="12">
    <source>
        <dbReference type="SMART" id="SM00842"/>
    </source>
</evidence>
<dbReference type="InterPro" id="IPR003524">
    <property type="entry name" value="PNAcMuramoyl-5peptid_Trfase"/>
</dbReference>
<dbReference type="GO" id="GO:0071555">
    <property type="term" value="P:cell wall organization"/>
    <property type="evidence" value="ECO:0007669"/>
    <property type="project" value="TreeGrafter"/>
</dbReference>
<evidence type="ECO:0000256" key="2">
    <source>
        <dbReference type="ARBA" id="ARBA00005583"/>
    </source>
</evidence>
<feature type="transmembrane region" description="Helical" evidence="11">
    <location>
        <begin position="252"/>
        <end position="273"/>
    </location>
</feature>
<feature type="compositionally biased region" description="Low complexity" evidence="10">
    <location>
        <begin position="1425"/>
        <end position="1434"/>
    </location>
</feature>
<proteinExistence type="inferred from homology"/>
<dbReference type="NCBIfam" id="TIGR00445">
    <property type="entry name" value="mraY"/>
    <property type="match status" value="1"/>
</dbReference>
<dbReference type="Pfam" id="PF10555">
    <property type="entry name" value="MraY_sig1"/>
    <property type="match status" value="1"/>
</dbReference>
<dbReference type="InterPro" id="IPR000715">
    <property type="entry name" value="Glycosyl_transferase_4"/>
</dbReference>
<evidence type="ECO:0000256" key="10">
    <source>
        <dbReference type="SAM" id="MobiDB-lite"/>
    </source>
</evidence>
<dbReference type="Pfam" id="PF04101">
    <property type="entry name" value="Glyco_tran_28_C"/>
    <property type="match status" value="1"/>
</dbReference>
<accession>A0A812YL22</accession>